<dbReference type="NCBIfam" id="TIGR02532">
    <property type="entry name" value="IV_pilin_GFxxxE"/>
    <property type="match status" value="1"/>
</dbReference>
<organism evidence="2 3">
    <name type="scientific">Anatilimnocola aggregata</name>
    <dbReference type="NCBI Taxonomy" id="2528021"/>
    <lineage>
        <taxon>Bacteria</taxon>
        <taxon>Pseudomonadati</taxon>
        <taxon>Planctomycetota</taxon>
        <taxon>Planctomycetia</taxon>
        <taxon>Pirellulales</taxon>
        <taxon>Pirellulaceae</taxon>
        <taxon>Anatilimnocola</taxon>
    </lineage>
</organism>
<proteinExistence type="predicted"/>
<reference evidence="2 3" key="1">
    <citation type="submission" date="2019-02" db="EMBL/GenBank/DDBJ databases">
        <title>Deep-cultivation of Planctomycetes and their phenomic and genomic characterization uncovers novel biology.</title>
        <authorList>
            <person name="Wiegand S."/>
            <person name="Jogler M."/>
            <person name="Boedeker C."/>
            <person name="Pinto D."/>
            <person name="Vollmers J."/>
            <person name="Rivas-Marin E."/>
            <person name="Kohn T."/>
            <person name="Peeters S.H."/>
            <person name="Heuer A."/>
            <person name="Rast P."/>
            <person name="Oberbeckmann S."/>
            <person name="Bunk B."/>
            <person name="Jeske O."/>
            <person name="Meyerdierks A."/>
            <person name="Storesund J.E."/>
            <person name="Kallscheuer N."/>
            <person name="Luecker S."/>
            <person name="Lage O.M."/>
            <person name="Pohl T."/>
            <person name="Merkel B.J."/>
            <person name="Hornburger P."/>
            <person name="Mueller R.-W."/>
            <person name="Bruemmer F."/>
            <person name="Labrenz M."/>
            <person name="Spormann A.M."/>
            <person name="Op den Camp H."/>
            <person name="Overmann J."/>
            <person name="Amann R."/>
            <person name="Jetten M.S.M."/>
            <person name="Mascher T."/>
            <person name="Medema M.H."/>
            <person name="Devos D.P."/>
            <person name="Kaster A.-K."/>
            <person name="Ovreas L."/>
            <person name="Rohde M."/>
            <person name="Galperin M.Y."/>
            <person name="Jogler C."/>
        </authorList>
    </citation>
    <scope>NUCLEOTIDE SEQUENCE [LARGE SCALE GENOMIC DNA]</scope>
    <source>
        <strain evidence="2 3">ETA_A8</strain>
    </source>
</reference>
<dbReference type="AlphaFoldDB" id="A0A517YAK8"/>
<feature type="domain" description="DUF1559" evidence="1">
    <location>
        <begin position="38"/>
        <end position="283"/>
    </location>
</feature>
<dbReference type="Proteomes" id="UP000315017">
    <property type="component" value="Chromosome"/>
</dbReference>
<sequence>MLSTIRSRRSTAAFTLVELLVVIAIIGVLVALLLPAVQAAREAARRSQCLNHLKQIGLAVHNYHDTYNYLPNSRRDASFTWQAQILPGLEQSSLYAKWKFGPSFDTQLQECREAKITVYFCPSRRSASSAQPITETMDSGPSTTGVGSDYAICSGNSALSNNDYWQANSSNQAADGVGTIFNASGTVTPGDPSFKAGPRLTDITDGTSNTIMAGDKHIYVQGLNKISYEGPAFNGDKGHSYRPLGVSYPLSKGPMDKATKAFGSAHPGVTNFVLCDGSVRAFSNGGNATMLGYMAGKDDGQVVSGLE</sequence>
<dbReference type="PANTHER" id="PTHR30093:SF2">
    <property type="entry name" value="TYPE II SECRETION SYSTEM PROTEIN H"/>
    <property type="match status" value="1"/>
</dbReference>
<evidence type="ECO:0000313" key="3">
    <source>
        <dbReference type="Proteomes" id="UP000315017"/>
    </source>
</evidence>
<dbReference type="OrthoDB" id="255848at2"/>
<dbReference type="Gene3D" id="3.30.700.10">
    <property type="entry name" value="Glycoprotein, Type 4 Pilin"/>
    <property type="match status" value="1"/>
</dbReference>
<dbReference type="InterPro" id="IPR011453">
    <property type="entry name" value="DUF1559"/>
</dbReference>
<dbReference type="InterPro" id="IPR012902">
    <property type="entry name" value="N_methyl_site"/>
</dbReference>
<dbReference type="Pfam" id="PF07963">
    <property type="entry name" value="N_methyl"/>
    <property type="match status" value="1"/>
</dbReference>
<accession>A0A517YAK8</accession>
<dbReference type="Pfam" id="PF07596">
    <property type="entry name" value="SBP_bac_10"/>
    <property type="match status" value="1"/>
</dbReference>
<dbReference type="EMBL" id="CP036274">
    <property type="protein sequence ID" value="QDU27254.1"/>
    <property type="molecule type" value="Genomic_DNA"/>
</dbReference>
<dbReference type="SUPFAM" id="SSF54523">
    <property type="entry name" value="Pili subunits"/>
    <property type="match status" value="1"/>
</dbReference>
<protein>
    <recommendedName>
        <fullName evidence="1">DUF1559 domain-containing protein</fullName>
    </recommendedName>
</protein>
<dbReference type="RefSeq" id="WP_145088108.1">
    <property type="nucleotide sequence ID" value="NZ_CP036274.1"/>
</dbReference>
<dbReference type="InterPro" id="IPR027558">
    <property type="entry name" value="Pre_pil_HX9DG_C"/>
</dbReference>
<dbReference type="NCBIfam" id="TIGR04294">
    <property type="entry name" value="pre_pil_HX9DG"/>
    <property type="match status" value="1"/>
</dbReference>
<name>A0A517YAK8_9BACT</name>
<gene>
    <name evidence="2" type="ORF">ETAA8_23410</name>
</gene>
<dbReference type="PANTHER" id="PTHR30093">
    <property type="entry name" value="GENERAL SECRETION PATHWAY PROTEIN G"/>
    <property type="match status" value="1"/>
</dbReference>
<dbReference type="InterPro" id="IPR045584">
    <property type="entry name" value="Pilin-like"/>
</dbReference>
<evidence type="ECO:0000259" key="1">
    <source>
        <dbReference type="Pfam" id="PF07596"/>
    </source>
</evidence>
<dbReference type="KEGG" id="aagg:ETAA8_23410"/>
<evidence type="ECO:0000313" key="2">
    <source>
        <dbReference type="EMBL" id="QDU27254.1"/>
    </source>
</evidence>
<keyword evidence="3" id="KW-1185">Reference proteome</keyword>